<comment type="similarity">
    <text evidence="1">Belongs to the ATG16 family.</text>
</comment>
<evidence type="ECO:0000313" key="5">
    <source>
        <dbReference type="EMBL" id="TVY18412.1"/>
    </source>
</evidence>
<proteinExistence type="inferred from homology"/>
<accession>A0A8T9BJL0</accession>
<protein>
    <submittedName>
        <fullName evidence="5">Autophagy protein 16</fullName>
    </submittedName>
</protein>
<dbReference type="Gene3D" id="1.20.5.170">
    <property type="match status" value="1"/>
</dbReference>
<keyword evidence="6" id="KW-1185">Reference proteome</keyword>
<comment type="caution">
    <text evidence="5">The sequence shown here is derived from an EMBL/GenBank/DDBJ whole genome shotgun (WGS) entry which is preliminary data.</text>
</comment>
<dbReference type="EMBL" id="QGMF01000173">
    <property type="protein sequence ID" value="TVY18412.1"/>
    <property type="molecule type" value="Genomic_DNA"/>
</dbReference>
<feature type="compositionally biased region" description="Basic and acidic residues" evidence="3">
    <location>
        <begin position="67"/>
        <end position="78"/>
    </location>
</feature>
<dbReference type="Pfam" id="PF08614">
    <property type="entry name" value="ATG16"/>
    <property type="match status" value="1"/>
</dbReference>
<gene>
    <name evidence="5" type="primary">ATG16</name>
    <name evidence="5" type="ORF">LARI1_G002671</name>
</gene>
<dbReference type="OrthoDB" id="8949486at2759"/>
<evidence type="ECO:0000256" key="3">
    <source>
        <dbReference type="SAM" id="MobiDB-lite"/>
    </source>
</evidence>
<dbReference type="Proteomes" id="UP000469559">
    <property type="component" value="Unassembled WGS sequence"/>
</dbReference>
<keyword evidence="2" id="KW-0175">Coiled coil</keyword>
<sequence length="214" mass="24169">MASWRNEYIQNLHERDRREKASYQQVDDQLIEACELFSIPLTRQQTPPAKWTSTVTQLLDRTTALEAEKASREPHAQDSKPQSPGTAAPTEGTAQVRSDLAEALRSNGQIQSRIKVADAELARLRAKSKADGKLIDELSRERGSLAQKLKDKEEELRGKAKLLSDVQDEVISLEMELNLSGQATTKLKAENKELIDRWMVYKSREVEAMNSTLH</sequence>
<feature type="region of interest" description="Disordered" evidence="3">
    <location>
        <begin position="67"/>
        <end position="94"/>
    </location>
</feature>
<dbReference type="InterPro" id="IPR013923">
    <property type="entry name" value="Autophagy-rel_prot_16_dom"/>
</dbReference>
<feature type="domain" description="Autophagy-related protein 16" evidence="4">
    <location>
        <begin position="7"/>
        <end position="210"/>
    </location>
</feature>
<evidence type="ECO:0000256" key="1">
    <source>
        <dbReference type="ARBA" id="ARBA00005331"/>
    </source>
</evidence>
<evidence type="ECO:0000259" key="4">
    <source>
        <dbReference type="Pfam" id="PF08614"/>
    </source>
</evidence>
<evidence type="ECO:0000313" key="6">
    <source>
        <dbReference type="Proteomes" id="UP000469559"/>
    </source>
</evidence>
<dbReference type="AlphaFoldDB" id="A0A8T9BJL0"/>
<reference evidence="5 6" key="1">
    <citation type="submission" date="2018-05" db="EMBL/GenBank/DDBJ databases">
        <title>Whole genome sequencing for identification of molecular markers to develop diagnostic detection tools for the regulated plant pathogen Lachnellula willkommii.</title>
        <authorList>
            <person name="Giroux E."/>
            <person name="Bilodeau G."/>
        </authorList>
    </citation>
    <scope>NUCLEOTIDE SEQUENCE [LARGE SCALE GENOMIC DNA]</scope>
    <source>
        <strain evidence="5 6">CBS 203.66</strain>
    </source>
</reference>
<evidence type="ECO:0000256" key="2">
    <source>
        <dbReference type="SAM" id="Coils"/>
    </source>
</evidence>
<name>A0A8T9BJL0_9HELO</name>
<organism evidence="5 6">
    <name type="scientific">Lachnellula arida</name>
    <dbReference type="NCBI Taxonomy" id="1316785"/>
    <lineage>
        <taxon>Eukaryota</taxon>
        <taxon>Fungi</taxon>
        <taxon>Dikarya</taxon>
        <taxon>Ascomycota</taxon>
        <taxon>Pezizomycotina</taxon>
        <taxon>Leotiomycetes</taxon>
        <taxon>Helotiales</taxon>
        <taxon>Lachnaceae</taxon>
        <taxon>Lachnellula</taxon>
    </lineage>
</organism>
<feature type="coiled-coil region" evidence="2">
    <location>
        <begin position="107"/>
        <end position="169"/>
    </location>
</feature>
<dbReference type="CDD" id="cd22887">
    <property type="entry name" value="Atg16_CCD"/>
    <property type="match status" value="1"/>
</dbReference>